<dbReference type="GO" id="GO:0019829">
    <property type="term" value="F:ATPase-coupled monoatomic cation transmembrane transporter activity"/>
    <property type="evidence" value="ECO:0007669"/>
    <property type="project" value="InterPro"/>
</dbReference>
<dbReference type="GO" id="GO:0016887">
    <property type="term" value="F:ATP hydrolysis activity"/>
    <property type="evidence" value="ECO:0007669"/>
    <property type="project" value="InterPro"/>
</dbReference>
<dbReference type="InterPro" id="IPR001757">
    <property type="entry name" value="P_typ_ATPase"/>
</dbReference>
<dbReference type="Pfam" id="PF00702">
    <property type="entry name" value="Hydrolase"/>
    <property type="match status" value="1"/>
</dbReference>
<dbReference type="InterPro" id="IPR023214">
    <property type="entry name" value="HAD_sf"/>
</dbReference>
<sequence>MPEVRWALLSLAAFALAVPADLLGAPAALVALLYAACYLAGGWEPAVEGVRALGERRLDVDLLMVVAALAAAAIGQHLDGGLLIVIFAGSGALEAVMTARTRRSIEALLDLAPETATLLTPDGECTVRAAELSVGDEVLVRPGEQIPADGRVLDGASDVDTAGLTGEPLPVARRRGDDVHAGTVNGTGTLRVRVGRDPAESVVAGIATQVRHATETKSGRQLWIERIEQRYSVVVVAATVALLAGPLLLGAEFEPTLLRAMTFMIVASPCAIVLATMPPLLAAIAVAGRRGVLLKDAGVVETLAEVDAVVLDKTGTVTRGRPEVVAVDVLDPSRTRDDVLVLAAAAEAGSEHVLGRAVRDAAAGLPVPAVTGFAAEPGEGVRAELDGATIRVGRPPRPAVAVGWLHSDPVAVKPPHCDAGTGGDAVGEAVARHEGAGRTAVVVSVDGRPVGVLALSDELRPGAAAAVAELTALLGTAPALLTGDAPRPAAAVAGALGIDDVRPGLLPADKAAVATAHPGTVLAVGDGINDAPLLATAAVGLAVGEGAGALSVQASDGVLLRDPLGSLVPLITLTRRARRVARANLAFAAAVIAGLVTWDLVGTLPLAVGVAGHELSTVLVCLNGLRLLVWPGWPAPGVEPSHTHAPAAVHAAR</sequence>
<proteinExistence type="inferred from homology"/>
<dbReference type="Gene3D" id="3.40.50.1000">
    <property type="entry name" value="HAD superfamily/HAD-like"/>
    <property type="match status" value="1"/>
</dbReference>
<evidence type="ECO:0000256" key="9">
    <source>
        <dbReference type="ARBA" id="ARBA00022989"/>
    </source>
</evidence>
<dbReference type="InterPro" id="IPR023299">
    <property type="entry name" value="ATPase_P-typ_cyto_dom_N"/>
</dbReference>
<dbReference type="AlphaFoldDB" id="A0A4Y3WVQ4"/>
<evidence type="ECO:0000256" key="7">
    <source>
        <dbReference type="ARBA" id="ARBA00022842"/>
    </source>
</evidence>
<dbReference type="GO" id="GO:0005524">
    <property type="term" value="F:ATP binding"/>
    <property type="evidence" value="ECO:0007669"/>
    <property type="project" value="UniProtKB-UniRule"/>
</dbReference>
<feature type="transmembrane region" description="Helical" evidence="11">
    <location>
        <begin position="81"/>
        <end position="99"/>
    </location>
</feature>
<dbReference type="Gene3D" id="3.40.1110.10">
    <property type="entry name" value="Calcium-transporting ATPase, cytoplasmic domain N"/>
    <property type="match status" value="1"/>
</dbReference>
<evidence type="ECO:0000256" key="5">
    <source>
        <dbReference type="ARBA" id="ARBA00022741"/>
    </source>
</evidence>
<keyword evidence="10 11" id="KW-0472">Membrane</keyword>
<dbReference type="Gene3D" id="2.70.150.10">
    <property type="entry name" value="Calcium-transporting ATPase, cytoplasmic transduction domain A"/>
    <property type="match status" value="1"/>
</dbReference>
<evidence type="ECO:0000256" key="4">
    <source>
        <dbReference type="ARBA" id="ARBA00022723"/>
    </source>
</evidence>
<dbReference type="SUPFAM" id="SSF81665">
    <property type="entry name" value="Calcium ATPase, transmembrane domain M"/>
    <property type="match status" value="1"/>
</dbReference>
<feature type="transmembrane region" description="Helical" evidence="11">
    <location>
        <begin position="231"/>
        <end position="251"/>
    </location>
</feature>
<name>A0A4Y3WVQ4_9PSEU</name>
<evidence type="ECO:0000259" key="12">
    <source>
        <dbReference type="Pfam" id="PF00122"/>
    </source>
</evidence>
<dbReference type="PRINTS" id="PR00119">
    <property type="entry name" value="CATATPASE"/>
</dbReference>
<organism evidence="13 14">
    <name type="scientific">Pseudonocardia hydrocarbonoxydans</name>
    <dbReference type="NCBI Taxonomy" id="76726"/>
    <lineage>
        <taxon>Bacteria</taxon>
        <taxon>Bacillati</taxon>
        <taxon>Actinomycetota</taxon>
        <taxon>Actinomycetes</taxon>
        <taxon>Pseudonocardiales</taxon>
        <taxon>Pseudonocardiaceae</taxon>
        <taxon>Pseudonocardia</taxon>
    </lineage>
</organism>
<evidence type="ECO:0000256" key="8">
    <source>
        <dbReference type="ARBA" id="ARBA00022967"/>
    </source>
</evidence>
<dbReference type="InterPro" id="IPR059000">
    <property type="entry name" value="ATPase_P-type_domA"/>
</dbReference>
<keyword evidence="11" id="KW-1003">Cell membrane</keyword>
<comment type="subcellular location">
    <subcellularLocation>
        <location evidence="1">Cell membrane</location>
        <topology evidence="1">Multi-pass membrane protein</topology>
    </subcellularLocation>
</comment>
<dbReference type="Proteomes" id="UP000320338">
    <property type="component" value="Unassembled WGS sequence"/>
</dbReference>
<dbReference type="GO" id="GO:0005886">
    <property type="term" value="C:plasma membrane"/>
    <property type="evidence" value="ECO:0007669"/>
    <property type="project" value="UniProtKB-SubCell"/>
</dbReference>
<evidence type="ECO:0000313" key="13">
    <source>
        <dbReference type="EMBL" id="GEC21809.1"/>
    </source>
</evidence>
<comment type="similarity">
    <text evidence="2 11">Belongs to the cation transport ATPase (P-type) (TC 3.A.3) family. Type IB subfamily.</text>
</comment>
<dbReference type="InterPro" id="IPR018303">
    <property type="entry name" value="ATPase_P-typ_P_site"/>
</dbReference>
<keyword evidence="14" id="KW-1185">Reference proteome</keyword>
<keyword evidence="3 11" id="KW-0812">Transmembrane</keyword>
<dbReference type="NCBIfam" id="TIGR01494">
    <property type="entry name" value="ATPase_P-type"/>
    <property type="match status" value="2"/>
</dbReference>
<dbReference type="FunFam" id="2.70.150.10:FF:000002">
    <property type="entry name" value="Copper-transporting ATPase 1, putative"/>
    <property type="match status" value="1"/>
</dbReference>
<dbReference type="PANTHER" id="PTHR43079:SF1">
    <property type="entry name" value="CADMIUM_ZINC-TRANSPORTING ATPASE HMA1, CHLOROPLASTIC-RELATED"/>
    <property type="match status" value="1"/>
</dbReference>
<evidence type="ECO:0000256" key="2">
    <source>
        <dbReference type="ARBA" id="ARBA00006024"/>
    </source>
</evidence>
<dbReference type="PROSITE" id="PS00154">
    <property type="entry name" value="ATPASE_E1_E2"/>
    <property type="match status" value="1"/>
</dbReference>
<dbReference type="InterPro" id="IPR023298">
    <property type="entry name" value="ATPase_P-typ_TM_dom_sf"/>
</dbReference>
<keyword evidence="5 11" id="KW-0547">Nucleotide-binding</keyword>
<keyword evidence="7" id="KW-0460">Magnesium</keyword>
<protein>
    <submittedName>
        <fullName evidence="13">Metal-transporting ATPase</fullName>
    </submittedName>
</protein>
<evidence type="ECO:0000313" key="14">
    <source>
        <dbReference type="Proteomes" id="UP000320338"/>
    </source>
</evidence>
<evidence type="ECO:0000256" key="3">
    <source>
        <dbReference type="ARBA" id="ARBA00022692"/>
    </source>
</evidence>
<dbReference type="SUPFAM" id="SSF81653">
    <property type="entry name" value="Calcium ATPase, transduction domain A"/>
    <property type="match status" value="1"/>
</dbReference>
<keyword evidence="6 11" id="KW-0067">ATP-binding</keyword>
<dbReference type="InterPro" id="IPR051949">
    <property type="entry name" value="Cation_Transport_ATPase"/>
</dbReference>
<dbReference type="SUPFAM" id="SSF56784">
    <property type="entry name" value="HAD-like"/>
    <property type="match status" value="1"/>
</dbReference>
<accession>A0A4Y3WVQ4</accession>
<evidence type="ECO:0000256" key="6">
    <source>
        <dbReference type="ARBA" id="ARBA00022840"/>
    </source>
</evidence>
<dbReference type="GO" id="GO:0046872">
    <property type="term" value="F:metal ion binding"/>
    <property type="evidence" value="ECO:0007669"/>
    <property type="project" value="UniProtKB-KW"/>
</dbReference>
<evidence type="ECO:0000256" key="11">
    <source>
        <dbReference type="RuleBase" id="RU362081"/>
    </source>
</evidence>
<evidence type="ECO:0000256" key="10">
    <source>
        <dbReference type="ARBA" id="ARBA00023136"/>
    </source>
</evidence>
<comment type="caution">
    <text evidence="13">The sequence shown here is derived from an EMBL/GenBank/DDBJ whole genome shotgun (WGS) entry which is preliminary data.</text>
</comment>
<evidence type="ECO:0000256" key="1">
    <source>
        <dbReference type="ARBA" id="ARBA00004651"/>
    </source>
</evidence>
<dbReference type="Pfam" id="PF00122">
    <property type="entry name" value="E1-E2_ATPase"/>
    <property type="match status" value="1"/>
</dbReference>
<keyword evidence="4 11" id="KW-0479">Metal-binding</keyword>
<feature type="transmembrane region" description="Helical" evidence="11">
    <location>
        <begin position="585"/>
        <end position="608"/>
    </location>
</feature>
<dbReference type="NCBIfam" id="TIGR01525">
    <property type="entry name" value="ATPase-IB_hvy"/>
    <property type="match status" value="1"/>
</dbReference>
<keyword evidence="9 11" id="KW-1133">Transmembrane helix</keyword>
<reference evidence="13 14" key="1">
    <citation type="submission" date="2019-06" db="EMBL/GenBank/DDBJ databases">
        <title>Whole genome shotgun sequence of Pseudonocardia hydrocarbonoxydans NBRC 14498.</title>
        <authorList>
            <person name="Hosoyama A."/>
            <person name="Uohara A."/>
            <person name="Ohji S."/>
            <person name="Ichikawa N."/>
        </authorList>
    </citation>
    <scope>NUCLEOTIDE SEQUENCE [LARGE SCALE GENOMIC DNA]</scope>
    <source>
        <strain evidence="13 14">NBRC 14498</strain>
    </source>
</reference>
<dbReference type="InterPro" id="IPR036412">
    <property type="entry name" value="HAD-like_sf"/>
</dbReference>
<dbReference type="EMBL" id="BJNG01000037">
    <property type="protein sequence ID" value="GEC21809.1"/>
    <property type="molecule type" value="Genomic_DNA"/>
</dbReference>
<gene>
    <name evidence="13" type="ORF">PHY01_40920</name>
</gene>
<feature type="transmembrane region" description="Helical" evidence="11">
    <location>
        <begin position="263"/>
        <end position="287"/>
    </location>
</feature>
<dbReference type="InterPro" id="IPR008250">
    <property type="entry name" value="ATPase_P-typ_transduc_dom_A_sf"/>
</dbReference>
<dbReference type="PANTHER" id="PTHR43079">
    <property type="entry name" value="PROBABLE CADMIUM/ZINC-TRANSPORTING ATPASE HMA1"/>
    <property type="match status" value="1"/>
</dbReference>
<dbReference type="InterPro" id="IPR027256">
    <property type="entry name" value="P-typ_ATPase_IB"/>
</dbReference>
<feature type="domain" description="P-type ATPase A" evidence="12">
    <location>
        <begin position="111"/>
        <end position="210"/>
    </location>
</feature>
<keyword evidence="8" id="KW-1278">Translocase</keyword>